<dbReference type="Proteomes" id="UP001202328">
    <property type="component" value="Unassembled WGS sequence"/>
</dbReference>
<feature type="signal peptide" evidence="1">
    <location>
        <begin position="1"/>
        <end position="19"/>
    </location>
</feature>
<feature type="chain" id="PRO_5042046971" description="Secreted protein" evidence="1">
    <location>
        <begin position="20"/>
        <end position="104"/>
    </location>
</feature>
<organism evidence="2 3">
    <name type="scientific">Papaver atlanticum</name>
    <dbReference type="NCBI Taxonomy" id="357466"/>
    <lineage>
        <taxon>Eukaryota</taxon>
        <taxon>Viridiplantae</taxon>
        <taxon>Streptophyta</taxon>
        <taxon>Embryophyta</taxon>
        <taxon>Tracheophyta</taxon>
        <taxon>Spermatophyta</taxon>
        <taxon>Magnoliopsida</taxon>
        <taxon>Ranunculales</taxon>
        <taxon>Papaveraceae</taxon>
        <taxon>Papaveroideae</taxon>
        <taxon>Papaver</taxon>
    </lineage>
</organism>
<accession>A0AAD4THV7</accession>
<protein>
    <recommendedName>
        <fullName evidence="4">Secreted protein</fullName>
    </recommendedName>
</protein>
<keyword evidence="1" id="KW-0732">Signal</keyword>
<dbReference type="AlphaFoldDB" id="A0AAD4THV7"/>
<reference evidence="2" key="1">
    <citation type="submission" date="2022-04" db="EMBL/GenBank/DDBJ databases">
        <title>A functionally conserved STORR gene fusion in Papaver species that diverged 16.8 million years ago.</title>
        <authorList>
            <person name="Catania T."/>
        </authorList>
    </citation>
    <scope>NUCLEOTIDE SEQUENCE</scope>
    <source>
        <strain evidence="2">S-188037</strain>
    </source>
</reference>
<comment type="caution">
    <text evidence="2">The sequence shown here is derived from an EMBL/GenBank/DDBJ whole genome shotgun (WGS) entry which is preliminary data.</text>
</comment>
<gene>
    <name evidence="2" type="ORF">MKW98_002954</name>
</gene>
<name>A0AAD4THV7_9MAGN</name>
<keyword evidence="3" id="KW-1185">Reference proteome</keyword>
<evidence type="ECO:0000313" key="3">
    <source>
        <dbReference type="Proteomes" id="UP001202328"/>
    </source>
</evidence>
<sequence>MLLTFPFSSILALQCVTSASKKGRAARKAQAFNHTTCTRSFARKAYERVRQNPPVDPIHMVLLILSSRKLGRPSEDWEINSSFWIYYSKLAVFGASDGARNEMV</sequence>
<evidence type="ECO:0008006" key="4">
    <source>
        <dbReference type="Google" id="ProtNLM"/>
    </source>
</evidence>
<proteinExistence type="predicted"/>
<dbReference type="EMBL" id="JAJJMB010000931">
    <property type="protein sequence ID" value="KAI3960455.1"/>
    <property type="molecule type" value="Genomic_DNA"/>
</dbReference>
<evidence type="ECO:0000313" key="2">
    <source>
        <dbReference type="EMBL" id="KAI3960455.1"/>
    </source>
</evidence>
<evidence type="ECO:0000256" key="1">
    <source>
        <dbReference type="SAM" id="SignalP"/>
    </source>
</evidence>